<dbReference type="EMBL" id="UZAM01007163">
    <property type="protein sequence ID" value="VDO97155.1"/>
    <property type="molecule type" value="Genomic_DNA"/>
</dbReference>
<proteinExistence type="predicted"/>
<feature type="compositionally biased region" description="Polar residues" evidence="1">
    <location>
        <begin position="43"/>
        <end position="55"/>
    </location>
</feature>
<sequence length="205" mass="22862">MSSQSDQKSSGEYQFSSSAQKHIQPTHAYQDRYIQPEAAASQEYPQMSEQTQNGYQPLAENPEFQQSSAAFKDGDRAYSFPAPAPFQESVESQTGQQGNFGGPPNVYYHMQPYVEEPRQYPQTAEQENYSVPTGQPNSSFQQQPSDGSGSLQRQRSSLPSYGAQVGDRYLAAPPQDTDNDNEDDSSYPSFGSRQSSKSNDNQYLY</sequence>
<reference evidence="2 3" key="2">
    <citation type="submission" date="2018-11" db="EMBL/GenBank/DDBJ databases">
        <authorList>
            <consortium name="Pathogen Informatics"/>
        </authorList>
    </citation>
    <scope>NUCLEOTIDE SEQUENCE [LARGE SCALE GENOMIC DNA]</scope>
</reference>
<gene>
    <name evidence="2" type="ORF">SBAD_LOCUS2295</name>
</gene>
<evidence type="ECO:0000256" key="1">
    <source>
        <dbReference type="SAM" id="MobiDB-lite"/>
    </source>
</evidence>
<accession>A0A183IFA1</accession>
<protein>
    <submittedName>
        <fullName evidence="4">Similar to</fullName>
    </submittedName>
</protein>
<evidence type="ECO:0000313" key="3">
    <source>
        <dbReference type="Proteomes" id="UP000270296"/>
    </source>
</evidence>
<keyword evidence="3" id="KW-1185">Reference proteome</keyword>
<feature type="compositionally biased region" description="Polar residues" evidence="1">
    <location>
        <begin position="186"/>
        <end position="205"/>
    </location>
</feature>
<name>A0A183IFA1_9BILA</name>
<dbReference type="WBParaSite" id="SBAD_0000240101-mRNA-1">
    <property type="protein sequence ID" value="SBAD_0000240101-mRNA-1"/>
    <property type="gene ID" value="SBAD_0000240101"/>
</dbReference>
<dbReference type="Proteomes" id="UP000270296">
    <property type="component" value="Unassembled WGS sequence"/>
</dbReference>
<organism evidence="4">
    <name type="scientific">Soboliphyme baturini</name>
    <dbReference type="NCBI Taxonomy" id="241478"/>
    <lineage>
        <taxon>Eukaryota</taxon>
        <taxon>Metazoa</taxon>
        <taxon>Ecdysozoa</taxon>
        <taxon>Nematoda</taxon>
        <taxon>Enoplea</taxon>
        <taxon>Dorylaimia</taxon>
        <taxon>Dioctophymatida</taxon>
        <taxon>Dioctophymatoidea</taxon>
        <taxon>Soboliphymatidae</taxon>
        <taxon>Soboliphyme</taxon>
    </lineage>
</organism>
<feature type="compositionally biased region" description="Polar residues" evidence="1">
    <location>
        <begin position="120"/>
        <end position="159"/>
    </location>
</feature>
<feature type="compositionally biased region" description="Polar residues" evidence="1">
    <location>
        <begin position="1"/>
        <end position="23"/>
    </location>
</feature>
<reference evidence="4" key="1">
    <citation type="submission" date="2016-06" db="UniProtKB">
        <authorList>
            <consortium name="WormBaseParasite"/>
        </authorList>
    </citation>
    <scope>IDENTIFICATION</scope>
</reference>
<evidence type="ECO:0000313" key="4">
    <source>
        <dbReference type="WBParaSite" id="SBAD_0000240101-mRNA-1"/>
    </source>
</evidence>
<feature type="region of interest" description="Disordered" evidence="1">
    <location>
        <begin position="1"/>
        <end position="205"/>
    </location>
</feature>
<evidence type="ECO:0000313" key="2">
    <source>
        <dbReference type="EMBL" id="VDO97155.1"/>
    </source>
</evidence>
<dbReference type="AlphaFoldDB" id="A0A183IFA1"/>